<accession>A0A9D5HLH5</accession>
<dbReference type="GO" id="GO:0016020">
    <property type="term" value="C:membrane"/>
    <property type="evidence" value="ECO:0007669"/>
    <property type="project" value="UniProtKB-SubCell"/>
</dbReference>
<feature type="transmembrane region" description="Helical" evidence="6">
    <location>
        <begin position="236"/>
        <end position="255"/>
    </location>
</feature>
<protein>
    <recommendedName>
        <fullName evidence="9">Transmembrane protein 45B</fullName>
    </recommendedName>
</protein>
<reference evidence="7" key="2">
    <citation type="journal article" date="2022" name="Hortic Res">
        <title>The genome of Dioscorea zingiberensis sheds light on the biosynthesis, origin and evolution of the medicinally important diosgenin saponins.</title>
        <authorList>
            <person name="Li Y."/>
            <person name="Tan C."/>
            <person name="Li Z."/>
            <person name="Guo J."/>
            <person name="Li S."/>
            <person name="Chen X."/>
            <person name="Wang C."/>
            <person name="Dai X."/>
            <person name="Yang H."/>
            <person name="Song W."/>
            <person name="Hou L."/>
            <person name="Xu J."/>
            <person name="Tong Z."/>
            <person name="Xu A."/>
            <person name="Yuan X."/>
            <person name="Wang W."/>
            <person name="Yang Q."/>
            <person name="Chen L."/>
            <person name="Sun Z."/>
            <person name="Wang K."/>
            <person name="Pan B."/>
            <person name="Chen J."/>
            <person name="Bao Y."/>
            <person name="Liu F."/>
            <person name="Qi X."/>
            <person name="Gang D.R."/>
            <person name="Wen J."/>
            <person name="Li J."/>
        </authorList>
    </citation>
    <scope>NUCLEOTIDE SEQUENCE</scope>
    <source>
        <strain evidence="7">Dzin_1.0</strain>
    </source>
</reference>
<feature type="transmembrane region" description="Helical" evidence="6">
    <location>
        <begin position="114"/>
        <end position="134"/>
    </location>
</feature>
<feature type="transmembrane region" description="Helical" evidence="6">
    <location>
        <begin position="177"/>
        <end position="200"/>
    </location>
</feature>
<dbReference type="EMBL" id="JAGGNH010000002">
    <property type="protein sequence ID" value="KAJ0981195.1"/>
    <property type="molecule type" value="Genomic_DNA"/>
</dbReference>
<comment type="subcellular location">
    <subcellularLocation>
        <location evidence="1">Membrane</location>
        <topology evidence="1">Multi-pass membrane protein</topology>
    </subcellularLocation>
</comment>
<comment type="similarity">
    <text evidence="2">Belongs to the TMEM45 family.</text>
</comment>
<organism evidence="7 8">
    <name type="scientific">Dioscorea zingiberensis</name>
    <dbReference type="NCBI Taxonomy" id="325984"/>
    <lineage>
        <taxon>Eukaryota</taxon>
        <taxon>Viridiplantae</taxon>
        <taxon>Streptophyta</taxon>
        <taxon>Embryophyta</taxon>
        <taxon>Tracheophyta</taxon>
        <taxon>Spermatophyta</taxon>
        <taxon>Magnoliopsida</taxon>
        <taxon>Liliopsida</taxon>
        <taxon>Dioscoreales</taxon>
        <taxon>Dioscoreaceae</taxon>
        <taxon>Dioscorea</taxon>
    </lineage>
</organism>
<comment type="caution">
    <text evidence="7">The sequence shown here is derived from an EMBL/GenBank/DDBJ whole genome shotgun (WGS) entry which is preliminary data.</text>
</comment>
<evidence type="ECO:0000256" key="2">
    <source>
        <dbReference type="ARBA" id="ARBA00006948"/>
    </source>
</evidence>
<feature type="transmembrane region" description="Helical" evidence="6">
    <location>
        <begin position="146"/>
        <end position="165"/>
    </location>
</feature>
<keyword evidence="3 6" id="KW-0812">Transmembrane</keyword>
<dbReference type="PANTHER" id="PTHR46285">
    <property type="entry name" value="PROTEINASE INHIBITOR I4, SERPIN (DUF716)-RELATED"/>
    <property type="match status" value="1"/>
</dbReference>
<dbReference type="OrthoDB" id="551896at2759"/>
<feature type="transmembrane region" description="Helical" evidence="6">
    <location>
        <begin position="59"/>
        <end position="77"/>
    </location>
</feature>
<reference evidence="7" key="1">
    <citation type="submission" date="2021-03" db="EMBL/GenBank/DDBJ databases">
        <authorList>
            <person name="Li Z."/>
            <person name="Yang C."/>
        </authorList>
    </citation>
    <scope>NUCLEOTIDE SEQUENCE</scope>
    <source>
        <strain evidence="7">Dzin_1.0</strain>
        <tissue evidence="7">Leaf</tissue>
    </source>
</reference>
<evidence type="ECO:0000256" key="5">
    <source>
        <dbReference type="ARBA" id="ARBA00023136"/>
    </source>
</evidence>
<dbReference type="AlphaFoldDB" id="A0A9D5HLH5"/>
<dbReference type="PANTHER" id="PTHR46285:SF13">
    <property type="entry name" value="OS02G0167775 PROTEIN"/>
    <property type="match status" value="1"/>
</dbReference>
<evidence type="ECO:0000313" key="8">
    <source>
        <dbReference type="Proteomes" id="UP001085076"/>
    </source>
</evidence>
<evidence type="ECO:0000256" key="6">
    <source>
        <dbReference type="SAM" id="Phobius"/>
    </source>
</evidence>
<evidence type="ECO:0000256" key="1">
    <source>
        <dbReference type="ARBA" id="ARBA00004141"/>
    </source>
</evidence>
<sequence length="285" mass="32031">MGTFRGHLFPGLGITLFGLWHIFNTIKAYKHKNSKRPTSKYTWFPITIHSLPWLKPLELHLLLAFTIITMSFTLHAYTITLELDNLEHTAMLFFVTIYAASGIIVDLHGFSDELSGLVGLLLASAFANELFLVHCHSSDHVGLEGHYHWLLELILVVSLVTTINTSLSSSENNYVSAIIRSMSIMAQGLWLMVMGFALYFPKFTPEGCYEGRTNQAVACGTEATEKRAAGMANLEFSLMVVGVNVLVLMVSLWEWRGHGCVGYKRIQRAVIDEREVHEETKQLQP</sequence>
<keyword evidence="4 6" id="KW-1133">Transmembrane helix</keyword>
<evidence type="ECO:0008006" key="9">
    <source>
        <dbReference type="Google" id="ProtNLM"/>
    </source>
</evidence>
<evidence type="ECO:0000313" key="7">
    <source>
        <dbReference type="EMBL" id="KAJ0981195.1"/>
    </source>
</evidence>
<feature type="transmembrane region" description="Helical" evidence="6">
    <location>
        <begin position="89"/>
        <end position="107"/>
    </location>
</feature>
<proteinExistence type="inferred from homology"/>
<gene>
    <name evidence="7" type="ORF">J5N97_009450</name>
</gene>
<name>A0A9D5HLH5_9LILI</name>
<evidence type="ECO:0000256" key="3">
    <source>
        <dbReference type="ARBA" id="ARBA00022692"/>
    </source>
</evidence>
<feature type="transmembrane region" description="Helical" evidence="6">
    <location>
        <begin position="6"/>
        <end position="26"/>
    </location>
</feature>
<dbReference type="InterPro" id="IPR006904">
    <property type="entry name" value="DUF716"/>
</dbReference>
<evidence type="ECO:0000256" key="4">
    <source>
        <dbReference type="ARBA" id="ARBA00022989"/>
    </source>
</evidence>
<keyword evidence="8" id="KW-1185">Reference proteome</keyword>
<dbReference type="Proteomes" id="UP001085076">
    <property type="component" value="Miscellaneous, Linkage group lg02"/>
</dbReference>
<keyword evidence="5 6" id="KW-0472">Membrane</keyword>
<dbReference type="Pfam" id="PF04819">
    <property type="entry name" value="DUF716"/>
    <property type="match status" value="1"/>
</dbReference>